<dbReference type="PROSITE" id="PS50206">
    <property type="entry name" value="RHODANESE_3"/>
    <property type="match status" value="1"/>
</dbReference>
<dbReference type="PANTHER" id="PTHR43031">
    <property type="entry name" value="FAD-DEPENDENT OXIDOREDUCTASE"/>
    <property type="match status" value="1"/>
</dbReference>
<dbReference type="Gene3D" id="3.40.250.10">
    <property type="entry name" value="Rhodanese-like domain"/>
    <property type="match status" value="1"/>
</dbReference>
<dbReference type="SMART" id="SM00450">
    <property type="entry name" value="RHOD"/>
    <property type="match status" value="1"/>
</dbReference>
<dbReference type="SUPFAM" id="SSF52821">
    <property type="entry name" value="Rhodanese/Cell cycle control phosphatase"/>
    <property type="match status" value="1"/>
</dbReference>
<keyword evidence="2" id="KW-0808">Transferase</keyword>
<dbReference type="EMBL" id="FOXH01000020">
    <property type="protein sequence ID" value="SFQ45459.1"/>
    <property type="molecule type" value="Genomic_DNA"/>
</dbReference>
<gene>
    <name evidence="2" type="ORF">SAMN04515674_12012</name>
</gene>
<evidence type="ECO:0000313" key="3">
    <source>
        <dbReference type="Proteomes" id="UP000199306"/>
    </source>
</evidence>
<organism evidence="2 3">
    <name type="scientific">Pseudarcicella hirudinis</name>
    <dbReference type="NCBI Taxonomy" id="1079859"/>
    <lineage>
        <taxon>Bacteria</taxon>
        <taxon>Pseudomonadati</taxon>
        <taxon>Bacteroidota</taxon>
        <taxon>Cytophagia</taxon>
        <taxon>Cytophagales</taxon>
        <taxon>Flectobacillaceae</taxon>
        <taxon>Pseudarcicella</taxon>
    </lineage>
</organism>
<protein>
    <submittedName>
        <fullName evidence="2">Rhodanese-related sulfurtransferase</fullName>
    </submittedName>
</protein>
<evidence type="ECO:0000259" key="1">
    <source>
        <dbReference type="PROSITE" id="PS50206"/>
    </source>
</evidence>
<dbReference type="OrthoDB" id="9800872at2"/>
<sequence>MNAQIKHYEDKLSYEIDSWDAHQAILKNEKIIILDVRSPEAFANEHIPVARNFHHKTINEESVAKLDNSYTYVVYCDGIGCNGSTKGAYKLAKLGVQVKELIGGLDWWKKDGYETTGVFGKQGISCNCD</sequence>
<dbReference type="InterPro" id="IPR050229">
    <property type="entry name" value="GlpE_sulfurtransferase"/>
</dbReference>
<keyword evidence="3" id="KW-1185">Reference proteome</keyword>
<evidence type="ECO:0000313" key="2">
    <source>
        <dbReference type="EMBL" id="SFQ45459.1"/>
    </source>
</evidence>
<dbReference type="RefSeq" id="WP_092019587.1">
    <property type="nucleotide sequence ID" value="NZ_FOXH01000020.1"/>
</dbReference>
<dbReference type="Proteomes" id="UP000199306">
    <property type="component" value="Unassembled WGS sequence"/>
</dbReference>
<feature type="domain" description="Rhodanese" evidence="1">
    <location>
        <begin position="27"/>
        <end position="117"/>
    </location>
</feature>
<name>A0A1I5YMJ5_9BACT</name>
<reference evidence="2 3" key="1">
    <citation type="submission" date="2016-10" db="EMBL/GenBank/DDBJ databases">
        <authorList>
            <person name="de Groot N.N."/>
        </authorList>
    </citation>
    <scope>NUCLEOTIDE SEQUENCE [LARGE SCALE GENOMIC DNA]</scope>
    <source>
        <strain evidence="3">E92,LMG 26720,CCM 7988</strain>
    </source>
</reference>
<dbReference type="GO" id="GO:0016740">
    <property type="term" value="F:transferase activity"/>
    <property type="evidence" value="ECO:0007669"/>
    <property type="project" value="UniProtKB-KW"/>
</dbReference>
<dbReference type="STRING" id="1079859.SAMN04515674_12012"/>
<dbReference type="InterPro" id="IPR036873">
    <property type="entry name" value="Rhodanese-like_dom_sf"/>
</dbReference>
<dbReference type="Pfam" id="PF00581">
    <property type="entry name" value="Rhodanese"/>
    <property type="match status" value="1"/>
</dbReference>
<dbReference type="InterPro" id="IPR001763">
    <property type="entry name" value="Rhodanese-like_dom"/>
</dbReference>
<proteinExistence type="predicted"/>
<dbReference type="PANTHER" id="PTHR43031:SF1">
    <property type="entry name" value="PYRIDINE NUCLEOTIDE-DISULPHIDE OXIDOREDUCTASE"/>
    <property type="match status" value="1"/>
</dbReference>
<accession>A0A1I5YMJ5</accession>
<dbReference type="AlphaFoldDB" id="A0A1I5YMJ5"/>